<sequence length="155" mass="15882">MCKAFFVISLFLRFTAGGVAAGSLAAAIQSMGGIGTLFSACQAVGAAGLWASFANVAIVSGVAGFIGGVIGWLSTAVCRMAGWFIGGVDVAVRKGIPAVVRLLERRTSLDLPGHLSAVVGGNYEEDGRGQWMNALDFLIDLTVATARPATCKKGD</sequence>
<keyword evidence="1" id="KW-0812">Transmembrane</keyword>
<protein>
    <submittedName>
        <fullName evidence="3">Uncharacterized protein</fullName>
    </submittedName>
</protein>
<dbReference type="InterPro" id="IPR038213">
    <property type="entry name" value="IFI6/IFI27-like_sf"/>
</dbReference>
<keyword evidence="1" id="KW-1133">Transmembrane helix</keyword>
<evidence type="ECO:0000256" key="1">
    <source>
        <dbReference type="SAM" id="Phobius"/>
    </source>
</evidence>
<gene>
    <name evidence="3" type="ORF">PAPYR_13308</name>
</gene>
<keyword evidence="4" id="KW-1185">Reference proteome</keyword>
<feature type="signal peptide" evidence="2">
    <location>
        <begin position="1"/>
        <end position="21"/>
    </location>
</feature>
<evidence type="ECO:0000256" key="2">
    <source>
        <dbReference type="SAM" id="SignalP"/>
    </source>
</evidence>
<comment type="caution">
    <text evidence="3">The sequence shown here is derived from an EMBL/GenBank/DDBJ whole genome shotgun (WGS) entry which is preliminary data.</text>
</comment>
<keyword evidence="2" id="KW-0732">Signal</keyword>
<keyword evidence="1" id="KW-0472">Membrane</keyword>
<reference evidence="3" key="1">
    <citation type="journal article" date="2022" name="bioRxiv">
        <title>Genomics of Preaxostyla Flagellates Illuminates Evolutionary Transitions and the Path Towards Mitochondrial Loss.</title>
        <authorList>
            <person name="Novak L.V.F."/>
            <person name="Treitli S.C."/>
            <person name="Pyrih J."/>
            <person name="Halakuc P."/>
            <person name="Pipaliya S.V."/>
            <person name="Vacek V."/>
            <person name="Brzon O."/>
            <person name="Soukal P."/>
            <person name="Eme L."/>
            <person name="Dacks J.B."/>
            <person name="Karnkowska A."/>
            <person name="Elias M."/>
            <person name="Hampl V."/>
        </authorList>
    </citation>
    <scope>NUCLEOTIDE SEQUENCE</scope>
    <source>
        <strain evidence="3">RCP-MX</strain>
    </source>
</reference>
<accession>A0ABQ8U1Y4</accession>
<evidence type="ECO:0000313" key="4">
    <source>
        <dbReference type="Proteomes" id="UP001141327"/>
    </source>
</evidence>
<dbReference type="Gene3D" id="6.10.110.10">
    <property type="match status" value="1"/>
</dbReference>
<organism evidence="3 4">
    <name type="scientific">Paratrimastix pyriformis</name>
    <dbReference type="NCBI Taxonomy" id="342808"/>
    <lineage>
        <taxon>Eukaryota</taxon>
        <taxon>Metamonada</taxon>
        <taxon>Preaxostyla</taxon>
        <taxon>Paratrimastigidae</taxon>
        <taxon>Paratrimastix</taxon>
    </lineage>
</organism>
<feature type="transmembrane region" description="Helical" evidence="1">
    <location>
        <begin position="49"/>
        <end position="73"/>
    </location>
</feature>
<evidence type="ECO:0000313" key="3">
    <source>
        <dbReference type="EMBL" id="KAJ4452513.1"/>
    </source>
</evidence>
<name>A0ABQ8U1Y4_9EUKA</name>
<dbReference type="Proteomes" id="UP001141327">
    <property type="component" value="Unassembled WGS sequence"/>
</dbReference>
<dbReference type="EMBL" id="JAPMOS010000478">
    <property type="protein sequence ID" value="KAJ4452513.1"/>
    <property type="molecule type" value="Genomic_DNA"/>
</dbReference>
<proteinExistence type="predicted"/>
<feature type="chain" id="PRO_5046773738" evidence="2">
    <location>
        <begin position="22"/>
        <end position="155"/>
    </location>
</feature>